<keyword evidence="3" id="KW-0156">Chromatin regulator</keyword>
<dbReference type="InterPro" id="IPR054551">
    <property type="entry name" value="RSC4_Ig-like"/>
</dbReference>
<feature type="region of interest" description="Disordered" evidence="9">
    <location>
        <begin position="218"/>
        <end position="284"/>
    </location>
</feature>
<keyword evidence="7" id="KW-0539">Nucleus</keyword>
<keyword evidence="2" id="KW-0677">Repeat</keyword>
<comment type="subcellular location">
    <subcellularLocation>
        <location evidence="1">Nucleus</location>
    </subcellularLocation>
</comment>
<feature type="compositionally biased region" description="Polar residues" evidence="9">
    <location>
        <begin position="250"/>
        <end position="282"/>
    </location>
</feature>
<dbReference type="CDD" id="cd04369">
    <property type="entry name" value="Bromodomain"/>
    <property type="match status" value="1"/>
</dbReference>
<evidence type="ECO:0000256" key="2">
    <source>
        <dbReference type="ARBA" id="ARBA00022737"/>
    </source>
</evidence>
<evidence type="ECO:0000256" key="9">
    <source>
        <dbReference type="SAM" id="MobiDB-lite"/>
    </source>
</evidence>
<sequence length="481" mass="52310">MSSKRRSAAAASPDVRSRAKRQKVSDDDIDETSSRVSSHIGSEDDEDPESQDYSEVDFEGDSLQSAQDKIMSELTKLQDDDGQEVAYPFIGKPDRTLYRDYYELIQHPVSLRSIQKKVRGTDSRKNTSKTTAYPTWQSFEEEVSYIWRNAREYNEDDSEISALAGILENYFWNRVAEAKKLVPNPQVDGTLEMPRIKLKMGASVPPITGRLTLKMPAQGSETISQTNGQRSNTLANHEPSDSQPEAPGGSASQNVSTSPPARSLRNLNSPGASVGTTATSDQPFLGARGLSSVVKAETPMSISTPQAPARAALGTSADSARQFSPPNTLSYQYPGPSPMDCVLRQSGQDASMALIRNVQIATHTSLSLQPDFCLDIPPSSLVSQQSLMIHLPSSHNLLTLKPRLAASTGQRQVKIVALTGMQRLQPSGDSSTPVYDIRLHPGMTKVDLEAIAGPARGVPRAGPPGADVQYERVTVFFNLLH</sequence>
<proteinExistence type="predicted"/>
<feature type="region of interest" description="Disordered" evidence="9">
    <location>
        <begin position="301"/>
        <end position="327"/>
    </location>
</feature>
<dbReference type="GO" id="GO:0016586">
    <property type="term" value="C:RSC-type complex"/>
    <property type="evidence" value="ECO:0007669"/>
    <property type="project" value="InterPro"/>
</dbReference>
<evidence type="ECO:0000256" key="5">
    <source>
        <dbReference type="ARBA" id="ARBA00023117"/>
    </source>
</evidence>
<dbReference type="Pfam" id="PF00439">
    <property type="entry name" value="Bromodomain"/>
    <property type="match status" value="1"/>
</dbReference>
<organism evidence="11 12">
    <name type="scientific">Penicillium brevicompactum</name>
    <dbReference type="NCBI Taxonomy" id="5074"/>
    <lineage>
        <taxon>Eukaryota</taxon>
        <taxon>Fungi</taxon>
        <taxon>Dikarya</taxon>
        <taxon>Ascomycota</taxon>
        <taxon>Pezizomycotina</taxon>
        <taxon>Eurotiomycetes</taxon>
        <taxon>Eurotiomycetidae</taxon>
        <taxon>Eurotiales</taxon>
        <taxon>Aspergillaceae</taxon>
        <taxon>Penicillium</taxon>
    </lineage>
</organism>
<evidence type="ECO:0000256" key="1">
    <source>
        <dbReference type="ARBA" id="ARBA00004123"/>
    </source>
</evidence>
<dbReference type="PANTHER" id="PTHR16062">
    <property type="entry name" value="SWI/SNF-RELATED"/>
    <property type="match status" value="1"/>
</dbReference>
<accession>A0A9W9R246</accession>
<feature type="compositionally biased region" description="Polar residues" evidence="9">
    <location>
        <begin position="219"/>
        <end position="235"/>
    </location>
</feature>
<dbReference type="EMBL" id="JAPZBQ010000001">
    <property type="protein sequence ID" value="KAJ5352291.1"/>
    <property type="molecule type" value="Genomic_DNA"/>
</dbReference>
<evidence type="ECO:0000313" key="12">
    <source>
        <dbReference type="Proteomes" id="UP001147695"/>
    </source>
</evidence>
<dbReference type="InterPro" id="IPR001487">
    <property type="entry name" value="Bromodomain"/>
</dbReference>
<feature type="compositionally biased region" description="Polar residues" evidence="9">
    <location>
        <begin position="316"/>
        <end position="327"/>
    </location>
</feature>
<dbReference type="SUPFAM" id="SSF47370">
    <property type="entry name" value="Bromodomain"/>
    <property type="match status" value="1"/>
</dbReference>
<keyword evidence="4" id="KW-0805">Transcription regulation</keyword>
<dbReference type="PROSITE" id="PS50014">
    <property type="entry name" value="BROMODOMAIN_2"/>
    <property type="match status" value="1"/>
</dbReference>
<keyword evidence="5 8" id="KW-0103">Bromodomain</keyword>
<dbReference type="PRINTS" id="PR00503">
    <property type="entry name" value="BROMODOMAIN"/>
</dbReference>
<dbReference type="Gene3D" id="1.20.920.10">
    <property type="entry name" value="Bromodomain-like"/>
    <property type="match status" value="1"/>
</dbReference>
<dbReference type="InterPro" id="IPR036427">
    <property type="entry name" value="Bromodomain-like_sf"/>
</dbReference>
<evidence type="ECO:0000313" key="11">
    <source>
        <dbReference type="EMBL" id="KAJ5352291.1"/>
    </source>
</evidence>
<dbReference type="GO" id="GO:0006338">
    <property type="term" value="P:chromatin remodeling"/>
    <property type="evidence" value="ECO:0007669"/>
    <property type="project" value="InterPro"/>
</dbReference>
<evidence type="ECO:0000256" key="8">
    <source>
        <dbReference type="PROSITE-ProRule" id="PRU00035"/>
    </source>
</evidence>
<evidence type="ECO:0000256" key="7">
    <source>
        <dbReference type="ARBA" id="ARBA00023242"/>
    </source>
</evidence>
<dbReference type="SMART" id="SM00297">
    <property type="entry name" value="BROMO"/>
    <property type="match status" value="1"/>
</dbReference>
<keyword evidence="6" id="KW-0804">Transcription</keyword>
<dbReference type="GO" id="GO:0003682">
    <property type="term" value="F:chromatin binding"/>
    <property type="evidence" value="ECO:0007669"/>
    <property type="project" value="TreeGrafter"/>
</dbReference>
<gene>
    <name evidence="11" type="ORF">N7452_001265</name>
</gene>
<name>A0A9W9R246_PENBR</name>
<dbReference type="AlphaFoldDB" id="A0A9W9R246"/>
<dbReference type="InterPro" id="IPR037382">
    <property type="entry name" value="Rsc/polybromo"/>
</dbReference>
<dbReference type="Proteomes" id="UP001147695">
    <property type="component" value="Unassembled WGS sequence"/>
</dbReference>
<comment type="caution">
    <text evidence="11">The sequence shown here is derived from an EMBL/GenBank/DDBJ whole genome shotgun (WGS) entry which is preliminary data.</text>
</comment>
<dbReference type="GO" id="GO:0006368">
    <property type="term" value="P:transcription elongation by RNA polymerase II"/>
    <property type="evidence" value="ECO:0007669"/>
    <property type="project" value="TreeGrafter"/>
</dbReference>
<protein>
    <submittedName>
        <fullName evidence="11">Bromodomain</fullName>
    </submittedName>
</protein>
<dbReference type="Pfam" id="PF22994">
    <property type="entry name" value="RSC4_Ig_like"/>
    <property type="match status" value="1"/>
</dbReference>
<feature type="region of interest" description="Disordered" evidence="9">
    <location>
        <begin position="1"/>
        <end position="61"/>
    </location>
</feature>
<reference evidence="11" key="1">
    <citation type="submission" date="2022-12" db="EMBL/GenBank/DDBJ databases">
        <authorList>
            <person name="Petersen C."/>
        </authorList>
    </citation>
    <scope>NUCLEOTIDE SEQUENCE</scope>
    <source>
        <strain evidence="11">IBT 35673</strain>
    </source>
</reference>
<feature type="domain" description="Bromo" evidence="10">
    <location>
        <begin position="81"/>
        <end position="161"/>
    </location>
</feature>
<dbReference type="PANTHER" id="PTHR16062:SF19">
    <property type="entry name" value="PROTEIN POLYBROMO-1"/>
    <property type="match status" value="1"/>
</dbReference>
<evidence type="ECO:0000256" key="6">
    <source>
        <dbReference type="ARBA" id="ARBA00023163"/>
    </source>
</evidence>
<feature type="compositionally biased region" description="Acidic residues" evidence="9">
    <location>
        <begin position="43"/>
        <end position="60"/>
    </location>
</feature>
<evidence type="ECO:0000256" key="3">
    <source>
        <dbReference type="ARBA" id="ARBA00022853"/>
    </source>
</evidence>
<reference evidence="11" key="2">
    <citation type="journal article" date="2023" name="IMA Fungus">
        <title>Comparative genomic study of the Penicillium genus elucidates a diverse pangenome and 15 lateral gene transfer events.</title>
        <authorList>
            <person name="Petersen C."/>
            <person name="Sorensen T."/>
            <person name="Nielsen M.R."/>
            <person name="Sondergaard T.E."/>
            <person name="Sorensen J.L."/>
            <person name="Fitzpatrick D.A."/>
            <person name="Frisvad J.C."/>
            <person name="Nielsen K.L."/>
        </authorList>
    </citation>
    <scope>NUCLEOTIDE SEQUENCE</scope>
    <source>
        <strain evidence="11">IBT 35673</strain>
    </source>
</reference>
<evidence type="ECO:0000256" key="4">
    <source>
        <dbReference type="ARBA" id="ARBA00023015"/>
    </source>
</evidence>
<evidence type="ECO:0000259" key="10">
    <source>
        <dbReference type="PROSITE" id="PS50014"/>
    </source>
</evidence>